<dbReference type="RefSeq" id="WP_228344764.1">
    <property type="nucleotide sequence ID" value="NZ_CP046056.1"/>
</dbReference>
<accession>A0A9X7YPI9</accession>
<dbReference type="EMBL" id="CP046056">
    <property type="protein sequence ID" value="QQD24704.1"/>
    <property type="molecule type" value="Genomic_DNA"/>
</dbReference>
<reference evidence="1 2" key="1">
    <citation type="submission" date="2019-11" db="EMBL/GenBank/DDBJ databases">
        <title>Venatorbacter sp. nov. a predator of Campylobacter and other Gram-negative bacteria.</title>
        <authorList>
            <person name="Saeedi A."/>
            <person name="Cummings N.J."/>
            <person name="Connerton I.F."/>
            <person name="Connerton P.L."/>
        </authorList>
    </citation>
    <scope>NUCLEOTIDE SEQUENCE [LARGE SCALE GENOMIC DNA]</scope>
    <source>
        <strain evidence="1">XL5</strain>
    </source>
</reference>
<dbReference type="AlphaFoldDB" id="A0A9X7YPI9"/>
<dbReference type="InterPro" id="IPR009959">
    <property type="entry name" value="Cyclase_SnoaL-like"/>
</dbReference>
<dbReference type="Gene3D" id="3.10.450.50">
    <property type="match status" value="1"/>
</dbReference>
<dbReference type="KEGG" id="vcw:GJQ55_09630"/>
<dbReference type="InterPro" id="IPR032710">
    <property type="entry name" value="NTF2-like_dom_sf"/>
</dbReference>
<dbReference type="Pfam" id="PF07366">
    <property type="entry name" value="SnoaL"/>
    <property type="match status" value="1"/>
</dbReference>
<keyword evidence="2" id="KW-1185">Reference proteome</keyword>
<evidence type="ECO:0008006" key="3">
    <source>
        <dbReference type="Google" id="ProtNLM"/>
    </source>
</evidence>
<dbReference type="PANTHER" id="PTHR38436:SF1">
    <property type="entry name" value="ESTER CYCLASE"/>
    <property type="match status" value="1"/>
</dbReference>
<protein>
    <recommendedName>
        <fullName evidence="3">Ester cyclase</fullName>
    </recommendedName>
</protein>
<evidence type="ECO:0000313" key="2">
    <source>
        <dbReference type="Proteomes" id="UP000596074"/>
    </source>
</evidence>
<proteinExistence type="predicted"/>
<dbReference type="GO" id="GO:0030638">
    <property type="term" value="P:polyketide metabolic process"/>
    <property type="evidence" value="ECO:0007669"/>
    <property type="project" value="InterPro"/>
</dbReference>
<gene>
    <name evidence="1" type="ORF">GJQ55_09630</name>
</gene>
<evidence type="ECO:0000313" key="1">
    <source>
        <dbReference type="EMBL" id="QQD24704.1"/>
    </source>
</evidence>
<organism evidence="1 2">
    <name type="scientific">Venatoribacter cucullus</name>
    <dbReference type="NCBI Taxonomy" id="2661630"/>
    <lineage>
        <taxon>Bacteria</taxon>
        <taxon>Pseudomonadati</taxon>
        <taxon>Pseudomonadota</taxon>
        <taxon>Gammaproteobacteria</taxon>
        <taxon>Oceanospirillales</taxon>
        <taxon>Oceanospirillaceae</taxon>
        <taxon>Venatoribacter</taxon>
    </lineage>
</organism>
<dbReference type="PANTHER" id="PTHR38436">
    <property type="entry name" value="POLYKETIDE CYCLASE SNOAL-LIKE DOMAIN"/>
    <property type="match status" value="1"/>
</dbReference>
<dbReference type="SUPFAM" id="SSF54427">
    <property type="entry name" value="NTF2-like"/>
    <property type="match status" value="1"/>
</dbReference>
<dbReference type="Proteomes" id="UP000596074">
    <property type="component" value="Chromosome"/>
</dbReference>
<name>A0A9X7YPI9_9GAMM</name>
<sequence length="152" mass="17270">MQPTGTQQVQHYKALVEHFTRLSWNTGKFNLLQQLVTPDYVYHTSFVEGFKDFAAFSDYVKEIRNAIPDLDVSIEELMVEGDKAISVSTFSGTFEKPIFGMQPNHRIVSFGGISVWEFRRGRVCGQNTLVDISELNRQLQEVPAVQVVNKLA</sequence>